<dbReference type="GO" id="GO:0006749">
    <property type="term" value="P:glutathione metabolic process"/>
    <property type="evidence" value="ECO:0007669"/>
    <property type="project" value="TreeGrafter"/>
</dbReference>
<protein>
    <recommendedName>
        <fullName evidence="1">GST N-terminal domain-containing protein</fullName>
    </recommendedName>
</protein>
<evidence type="ECO:0000259" key="1">
    <source>
        <dbReference type="PROSITE" id="PS50404"/>
    </source>
</evidence>
<proteinExistence type="predicted"/>
<dbReference type="GO" id="GO:0004364">
    <property type="term" value="F:glutathione transferase activity"/>
    <property type="evidence" value="ECO:0007669"/>
    <property type="project" value="TreeGrafter"/>
</dbReference>
<dbReference type="Gene3D" id="1.20.1050.10">
    <property type="match status" value="1"/>
</dbReference>
<dbReference type="Proteomes" id="UP000321058">
    <property type="component" value="Unassembled WGS sequence"/>
</dbReference>
<keyword evidence="3" id="KW-1185">Reference proteome</keyword>
<dbReference type="PANTHER" id="PTHR42673">
    <property type="entry name" value="MALEYLACETOACETATE ISOMERASE"/>
    <property type="match status" value="1"/>
</dbReference>
<evidence type="ECO:0000313" key="2">
    <source>
        <dbReference type="EMBL" id="GEP58162.1"/>
    </source>
</evidence>
<sequence>MRLFVTPASPWVRRVRVAILELGIEGRFEFVQTKWSHDWATRAVEHRPEFLEATPVVRIPALVTSGFTLTDSHSICDYLNGEHGGFRLLAREGMSRWHALADMSIACGIIEAHIARRAELLRSEDERSDDFIGKMKDRELRCFAALEKRVPHFGATFDLAQITTAVACGYESWRYGEEWRGVAPKLAAWFDGVAQRPSMTATEPAETPQA</sequence>
<comment type="caution">
    <text evidence="2">The sequence shown here is derived from an EMBL/GenBank/DDBJ whole genome shotgun (WGS) entry which is preliminary data.</text>
</comment>
<reference evidence="2 3" key="1">
    <citation type="submission" date="2019-07" db="EMBL/GenBank/DDBJ databases">
        <title>Whole genome shotgun sequence of Reyranella soli NBRC 108950.</title>
        <authorList>
            <person name="Hosoyama A."/>
            <person name="Uohara A."/>
            <person name="Ohji S."/>
            <person name="Ichikawa N."/>
        </authorList>
    </citation>
    <scope>NUCLEOTIDE SEQUENCE [LARGE SCALE GENOMIC DNA]</scope>
    <source>
        <strain evidence="2 3">NBRC 108950</strain>
    </source>
</reference>
<dbReference type="SUPFAM" id="SSF47616">
    <property type="entry name" value="GST C-terminal domain-like"/>
    <property type="match status" value="1"/>
</dbReference>
<dbReference type="GO" id="GO:0016034">
    <property type="term" value="F:maleylacetoacetate isomerase activity"/>
    <property type="evidence" value="ECO:0007669"/>
    <property type="project" value="TreeGrafter"/>
</dbReference>
<dbReference type="GO" id="GO:0006559">
    <property type="term" value="P:L-phenylalanine catabolic process"/>
    <property type="evidence" value="ECO:0007669"/>
    <property type="project" value="TreeGrafter"/>
</dbReference>
<gene>
    <name evidence="2" type="ORF">RSO01_53280</name>
</gene>
<organism evidence="2 3">
    <name type="scientific">Reyranella soli</name>
    <dbReference type="NCBI Taxonomy" id="1230389"/>
    <lineage>
        <taxon>Bacteria</taxon>
        <taxon>Pseudomonadati</taxon>
        <taxon>Pseudomonadota</taxon>
        <taxon>Alphaproteobacteria</taxon>
        <taxon>Hyphomicrobiales</taxon>
        <taxon>Reyranellaceae</taxon>
        <taxon>Reyranella</taxon>
    </lineage>
</organism>
<dbReference type="EMBL" id="BKAJ01000095">
    <property type="protein sequence ID" value="GEP58162.1"/>
    <property type="molecule type" value="Genomic_DNA"/>
</dbReference>
<dbReference type="AlphaFoldDB" id="A0A512NGY2"/>
<feature type="domain" description="GST N-terminal" evidence="1">
    <location>
        <begin position="1"/>
        <end position="87"/>
    </location>
</feature>
<dbReference type="PROSITE" id="PS50404">
    <property type="entry name" value="GST_NTER"/>
    <property type="match status" value="1"/>
</dbReference>
<dbReference type="Pfam" id="PF13417">
    <property type="entry name" value="GST_N_3"/>
    <property type="match status" value="1"/>
</dbReference>
<dbReference type="Gene3D" id="3.40.30.10">
    <property type="entry name" value="Glutaredoxin"/>
    <property type="match status" value="1"/>
</dbReference>
<dbReference type="PANTHER" id="PTHR42673:SF4">
    <property type="entry name" value="MALEYLACETOACETATE ISOMERASE"/>
    <property type="match status" value="1"/>
</dbReference>
<dbReference type="InterPro" id="IPR036249">
    <property type="entry name" value="Thioredoxin-like_sf"/>
</dbReference>
<dbReference type="RefSeq" id="WP_170303378.1">
    <property type="nucleotide sequence ID" value="NZ_BKAJ01000095.1"/>
</dbReference>
<name>A0A512NGY2_9HYPH</name>
<accession>A0A512NGY2</accession>
<dbReference type="InterPro" id="IPR004045">
    <property type="entry name" value="Glutathione_S-Trfase_N"/>
</dbReference>
<evidence type="ECO:0000313" key="3">
    <source>
        <dbReference type="Proteomes" id="UP000321058"/>
    </source>
</evidence>
<dbReference type="SUPFAM" id="SSF52833">
    <property type="entry name" value="Thioredoxin-like"/>
    <property type="match status" value="1"/>
</dbReference>
<dbReference type="InterPro" id="IPR036282">
    <property type="entry name" value="Glutathione-S-Trfase_C_sf"/>
</dbReference>